<accession>A0ABY5C339</accession>
<sequence>MQNDCVILTWGQALNAAETHGAKVNYGTDGVRFAAPMLPPGTDLYTWHSQQSFEVTRSQGALPLLKPDQQYQLRSDVQAEPQGSLYFKLMTYDRHQHLVEEFRLDHAHQTFRYPATAQTYSLALVMQANQSFHFRWAALAPAADLATDHVELNSDLSLTWIAPPAATGINLYVGRRDAESWSVPLASKQISAVVRLSEQELASAAVTTAALHRRLAPVKERNQQELPVTICGYGYPTPHLTQLARQVLQTSK</sequence>
<protein>
    <submittedName>
        <fullName evidence="1">Accessory Sec system protein Asp3</fullName>
    </submittedName>
</protein>
<organism evidence="1 2">
    <name type="scientific">Fructilactobacillus ixorae</name>
    <dbReference type="NCBI Taxonomy" id="1750535"/>
    <lineage>
        <taxon>Bacteria</taxon>
        <taxon>Bacillati</taxon>
        <taxon>Bacillota</taxon>
        <taxon>Bacilli</taxon>
        <taxon>Lactobacillales</taxon>
        <taxon>Lactobacillaceae</taxon>
        <taxon>Fructilactobacillus</taxon>
    </lineage>
</organism>
<name>A0ABY5C339_9LACO</name>
<dbReference type="Pfam" id="PF15432">
    <property type="entry name" value="Sec-ASP3"/>
    <property type="match status" value="1"/>
</dbReference>
<keyword evidence="2" id="KW-1185">Reference proteome</keyword>
<dbReference type="InterPro" id="IPR022259">
    <property type="entry name" value="Acessory_Sec_prot_Asp3"/>
</dbReference>
<gene>
    <name evidence="1" type="primary">asp3</name>
    <name evidence="1" type="ORF">M8332_06295</name>
</gene>
<proteinExistence type="predicted"/>
<evidence type="ECO:0000313" key="2">
    <source>
        <dbReference type="Proteomes" id="UP001057532"/>
    </source>
</evidence>
<evidence type="ECO:0000313" key="1">
    <source>
        <dbReference type="EMBL" id="USS93202.1"/>
    </source>
</evidence>
<reference evidence="1" key="1">
    <citation type="submission" date="2022-05" db="EMBL/GenBank/DDBJ databases">
        <authorList>
            <person name="Oliphant S.A."/>
            <person name="Watson-Haigh N.S."/>
            <person name="Sumby K.M."/>
            <person name="Gardner J.M."/>
            <person name="Jiranek V."/>
        </authorList>
    </citation>
    <scope>NUCLEOTIDE SEQUENCE</scope>
    <source>
        <strain evidence="1">Ru20-1</strain>
    </source>
</reference>
<dbReference type="RefSeq" id="WP_252780004.1">
    <property type="nucleotide sequence ID" value="NZ_CP097478.1"/>
</dbReference>
<dbReference type="Proteomes" id="UP001057532">
    <property type="component" value="Chromosome"/>
</dbReference>
<dbReference type="NCBIfam" id="TIGR03711">
    <property type="entry name" value="acc_sec_asp3"/>
    <property type="match status" value="1"/>
</dbReference>
<dbReference type="EMBL" id="CP097478">
    <property type="protein sequence ID" value="USS93202.1"/>
    <property type="molecule type" value="Genomic_DNA"/>
</dbReference>